<evidence type="ECO:0000256" key="6">
    <source>
        <dbReference type="PROSITE-ProRule" id="PRU00110"/>
    </source>
</evidence>
<dbReference type="SMART" id="SM00387">
    <property type="entry name" value="HATPase_c"/>
    <property type="match status" value="1"/>
</dbReference>
<evidence type="ECO:0000313" key="12">
    <source>
        <dbReference type="EMBL" id="TXD34011.1"/>
    </source>
</evidence>
<dbReference type="PROSITE" id="PS50110">
    <property type="entry name" value="RESPONSE_REGULATORY"/>
    <property type="match status" value="1"/>
</dbReference>
<gene>
    <name evidence="12" type="ORF">FRC96_14770</name>
</gene>
<dbReference type="SUPFAM" id="SSF52172">
    <property type="entry name" value="CheY-like"/>
    <property type="match status" value="1"/>
</dbReference>
<feature type="region of interest" description="Disordered" evidence="8">
    <location>
        <begin position="122"/>
        <end position="169"/>
    </location>
</feature>
<name>A0A5C6WZ25_9DELT</name>
<dbReference type="RefSeq" id="WP_146975506.1">
    <property type="nucleotide sequence ID" value="NZ_VOSL01000058.1"/>
</dbReference>
<accession>A0A5C6WZ25</accession>
<dbReference type="OrthoDB" id="9803176at2"/>
<dbReference type="Pfam" id="PF01627">
    <property type="entry name" value="Hpt"/>
    <property type="match status" value="1"/>
</dbReference>
<dbReference type="Gene3D" id="3.30.565.10">
    <property type="entry name" value="Histidine kinase-like ATPase, C-terminal domain"/>
    <property type="match status" value="1"/>
</dbReference>
<feature type="domain" description="Response regulatory" evidence="10">
    <location>
        <begin position="586"/>
        <end position="702"/>
    </location>
</feature>
<dbReference type="Proteomes" id="UP000321046">
    <property type="component" value="Unassembled WGS sequence"/>
</dbReference>
<dbReference type="InterPro" id="IPR036641">
    <property type="entry name" value="HPT_dom_sf"/>
</dbReference>
<evidence type="ECO:0000256" key="5">
    <source>
        <dbReference type="ARBA" id="ARBA00022777"/>
    </source>
</evidence>
<evidence type="ECO:0000256" key="2">
    <source>
        <dbReference type="ARBA" id="ARBA00012438"/>
    </source>
</evidence>
<dbReference type="CDD" id="cd00088">
    <property type="entry name" value="HPT"/>
    <property type="match status" value="1"/>
</dbReference>
<dbReference type="InterPro" id="IPR003594">
    <property type="entry name" value="HATPase_dom"/>
</dbReference>
<evidence type="ECO:0000256" key="7">
    <source>
        <dbReference type="PROSITE-ProRule" id="PRU00169"/>
    </source>
</evidence>
<dbReference type="EMBL" id="VOSL01000058">
    <property type="protein sequence ID" value="TXD34011.1"/>
    <property type="molecule type" value="Genomic_DNA"/>
</dbReference>
<dbReference type="SMART" id="SM00073">
    <property type="entry name" value="HPT"/>
    <property type="match status" value="1"/>
</dbReference>
<dbReference type="Gene3D" id="2.30.30.40">
    <property type="entry name" value="SH3 Domains"/>
    <property type="match status" value="1"/>
</dbReference>
<reference evidence="12 13" key="1">
    <citation type="submission" date="2019-08" db="EMBL/GenBank/DDBJ databases">
        <title>Bradymonadales sp. TMQ2.</title>
        <authorList>
            <person name="Liang Q."/>
        </authorList>
    </citation>
    <scope>NUCLEOTIDE SEQUENCE [LARGE SCALE GENOMIC DNA]</scope>
    <source>
        <strain evidence="12 13">TMQ2</strain>
    </source>
</reference>
<dbReference type="Pfam" id="PF01584">
    <property type="entry name" value="CheW"/>
    <property type="match status" value="1"/>
</dbReference>
<dbReference type="CDD" id="cd17546">
    <property type="entry name" value="REC_hyHK_CKI1_RcsC-like"/>
    <property type="match status" value="1"/>
</dbReference>
<dbReference type="InterPro" id="IPR001789">
    <property type="entry name" value="Sig_transdc_resp-reg_receiver"/>
</dbReference>
<evidence type="ECO:0000313" key="13">
    <source>
        <dbReference type="Proteomes" id="UP000321046"/>
    </source>
</evidence>
<organism evidence="12 13">
    <name type="scientific">Lujinxingia vulgaris</name>
    <dbReference type="NCBI Taxonomy" id="2600176"/>
    <lineage>
        <taxon>Bacteria</taxon>
        <taxon>Deltaproteobacteria</taxon>
        <taxon>Bradymonadales</taxon>
        <taxon>Lujinxingiaceae</taxon>
        <taxon>Lujinxingia</taxon>
    </lineage>
</organism>
<comment type="catalytic activity">
    <reaction evidence="1">
        <text>ATP + protein L-histidine = ADP + protein N-phospho-L-histidine.</text>
        <dbReference type="EC" id="2.7.13.3"/>
    </reaction>
</comment>
<dbReference type="AlphaFoldDB" id="A0A5C6WZ25"/>
<keyword evidence="3 7" id="KW-0597">Phosphoprotein</keyword>
<dbReference type="PANTHER" id="PTHR43395">
    <property type="entry name" value="SENSOR HISTIDINE KINASE CHEA"/>
    <property type="match status" value="1"/>
</dbReference>
<protein>
    <recommendedName>
        <fullName evidence="2">histidine kinase</fullName>
        <ecNumber evidence="2">2.7.13.3</ecNumber>
    </recommendedName>
</protein>
<dbReference type="PANTHER" id="PTHR43395:SF1">
    <property type="entry name" value="CHEMOTAXIS PROTEIN CHEA"/>
    <property type="match status" value="1"/>
</dbReference>
<evidence type="ECO:0000259" key="9">
    <source>
        <dbReference type="PROSITE" id="PS50109"/>
    </source>
</evidence>
<evidence type="ECO:0000256" key="8">
    <source>
        <dbReference type="SAM" id="MobiDB-lite"/>
    </source>
</evidence>
<feature type="modified residue" description="4-aspartylphosphate" evidence="7">
    <location>
        <position position="635"/>
    </location>
</feature>
<evidence type="ECO:0000256" key="3">
    <source>
        <dbReference type="ARBA" id="ARBA00022553"/>
    </source>
</evidence>
<dbReference type="FunFam" id="3.30.565.10:FF:000016">
    <property type="entry name" value="Chemotaxis protein CheA, putative"/>
    <property type="match status" value="1"/>
</dbReference>
<dbReference type="GO" id="GO:0000160">
    <property type="term" value="P:phosphorelay signal transduction system"/>
    <property type="evidence" value="ECO:0007669"/>
    <property type="project" value="InterPro"/>
</dbReference>
<comment type="caution">
    <text evidence="12">The sequence shown here is derived from an EMBL/GenBank/DDBJ whole genome shotgun (WGS) entry which is preliminary data.</text>
</comment>
<proteinExistence type="predicted"/>
<sequence>MNSDQLRNRLRHIFIGELQEQVARIRSELLDYDQLDQPARHESLQTLFRAVHALKGAARAVEERAIERTCHRFEDELARLRASRSDLPAELIDAFLKVTDALEQAAELLATGQPVHDELFHSATSDRAPQPPAADPGSNRDRETSSTPPQRAPEATPDTSRPPTERPPSAVLRALGASTADGPQHIRLDAAEIDRLVALGGELWTAHRRLDRLAADLVDHPERARDAAATLYNHSRRVSRLIEDLNERLQAARMQPLSLTYEVLARVAHDLRRAFPERDFVVHCRGGDLRLDGDIIEGLSASLLQLLRNAVVHGVEPSEERIAAGKPARAAIHVEAHIQGDHLHIVFRDDGRGIDWDAVNTAARHLHLPASSDEEERVAMLFTPGLSTTAVGTHSGRGVGLDIVQNHLNHLRATIALSTETGRGTSFFLRMPVSLATTEALVVTAAGQDVALPTTAIASLDRIHCAQVELLDGKLFTTSDTTPRTRLVHLNSLLALPEPAQTPTHLCVVELRSSSGRLALIVEDWHSVQTLVVKPLGRRLRGLKLLGGYAQLPHGDVALLLQPTELLARVAGAPANLNTPPAPTRSVLIVDDSVTTRTLYQRLLEDAGWRVRVASDGKQALELLRSSSVDAIISDVEMPRLDGFELTRALRQLPSTRQLPIILVTARASDEDRARGLEAGADAYIVKNLLDPAHLLLTLADFLPPTSR</sequence>
<dbReference type="GO" id="GO:0006935">
    <property type="term" value="P:chemotaxis"/>
    <property type="evidence" value="ECO:0007669"/>
    <property type="project" value="InterPro"/>
</dbReference>
<dbReference type="InterPro" id="IPR011006">
    <property type="entry name" value="CheY-like_superfamily"/>
</dbReference>
<dbReference type="InterPro" id="IPR051315">
    <property type="entry name" value="Bact_Chemotaxis_CheA"/>
</dbReference>
<dbReference type="GO" id="GO:0004673">
    <property type="term" value="F:protein histidine kinase activity"/>
    <property type="evidence" value="ECO:0007669"/>
    <property type="project" value="UniProtKB-EC"/>
</dbReference>
<evidence type="ECO:0000259" key="10">
    <source>
        <dbReference type="PROSITE" id="PS50110"/>
    </source>
</evidence>
<evidence type="ECO:0000256" key="1">
    <source>
        <dbReference type="ARBA" id="ARBA00000085"/>
    </source>
</evidence>
<dbReference type="Pfam" id="PF02518">
    <property type="entry name" value="HATPase_c"/>
    <property type="match status" value="1"/>
</dbReference>
<dbReference type="InterPro" id="IPR002545">
    <property type="entry name" value="CheW-lke_dom"/>
</dbReference>
<dbReference type="PROSITE" id="PS50109">
    <property type="entry name" value="HIS_KIN"/>
    <property type="match status" value="1"/>
</dbReference>
<dbReference type="InterPro" id="IPR008207">
    <property type="entry name" value="Sig_transdc_His_kin_Hpt_dom"/>
</dbReference>
<dbReference type="SMART" id="SM00448">
    <property type="entry name" value="REC"/>
    <property type="match status" value="1"/>
</dbReference>
<dbReference type="InterPro" id="IPR005467">
    <property type="entry name" value="His_kinase_dom"/>
</dbReference>
<feature type="domain" description="HPt" evidence="11">
    <location>
        <begin position="3"/>
        <end position="109"/>
    </location>
</feature>
<dbReference type="Pfam" id="PF00072">
    <property type="entry name" value="Response_reg"/>
    <property type="match status" value="1"/>
</dbReference>
<dbReference type="InterPro" id="IPR036061">
    <property type="entry name" value="CheW-like_dom_sf"/>
</dbReference>
<dbReference type="EC" id="2.7.13.3" evidence="2"/>
<dbReference type="InterPro" id="IPR036890">
    <property type="entry name" value="HATPase_C_sf"/>
</dbReference>
<dbReference type="PRINTS" id="PR00344">
    <property type="entry name" value="BCTRLSENSOR"/>
</dbReference>
<feature type="modified residue" description="Phosphohistidine" evidence="6">
    <location>
        <position position="52"/>
    </location>
</feature>
<evidence type="ECO:0000256" key="4">
    <source>
        <dbReference type="ARBA" id="ARBA00022679"/>
    </source>
</evidence>
<dbReference type="SUPFAM" id="SSF50341">
    <property type="entry name" value="CheW-like"/>
    <property type="match status" value="1"/>
</dbReference>
<evidence type="ECO:0000259" key="11">
    <source>
        <dbReference type="PROSITE" id="PS50894"/>
    </source>
</evidence>
<dbReference type="Gene3D" id="1.20.120.160">
    <property type="entry name" value="HPT domain"/>
    <property type="match status" value="1"/>
</dbReference>
<keyword evidence="5" id="KW-0418">Kinase</keyword>
<dbReference type="SUPFAM" id="SSF55874">
    <property type="entry name" value="ATPase domain of HSP90 chaperone/DNA topoisomerase II/histidine kinase"/>
    <property type="match status" value="1"/>
</dbReference>
<feature type="domain" description="Histidine kinase" evidence="9">
    <location>
        <begin position="198"/>
        <end position="435"/>
    </location>
</feature>
<dbReference type="InterPro" id="IPR004358">
    <property type="entry name" value="Sig_transdc_His_kin-like_C"/>
</dbReference>
<dbReference type="Gene3D" id="3.40.50.2300">
    <property type="match status" value="1"/>
</dbReference>
<dbReference type="PROSITE" id="PS50894">
    <property type="entry name" value="HPT"/>
    <property type="match status" value="1"/>
</dbReference>
<dbReference type="SUPFAM" id="SSF47226">
    <property type="entry name" value="Histidine-containing phosphotransfer domain, HPT domain"/>
    <property type="match status" value="1"/>
</dbReference>
<keyword evidence="4" id="KW-0808">Transferase</keyword>